<name>A0ABV3X602_9FIRM</name>
<proteinExistence type="inferred from homology"/>
<dbReference type="InterPro" id="IPR006015">
    <property type="entry name" value="Universal_stress_UspA"/>
</dbReference>
<dbReference type="InterPro" id="IPR014729">
    <property type="entry name" value="Rossmann-like_a/b/a_fold"/>
</dbReference>
<dbReference type="Pfam" id="PF00582">
    <property type="entry name" value="Usp"/>
    <property type="match status" value="1"/>
</dbReference>
<reference evidence="4 5" key="1">
    <citation type="submission" date="2023-04" db="EMBL/GenBank/DDBJ databases">
        <title>Genome Sequence of Selenomonas sputigena ATCC 33150.</title>
        <authorList>
            <person name="Miller D.P."/>
            <person name="Anvari S."/>
            <person name="Polson S.W."/>
            <person name="Macdonald M."/>
            <person name="Mcdowell J.V."/>
        </authorList>
    </citation>
    <scope>NUCLEOTIDE SEQUENCE [LARGE SCALE GENOMIC DNA]</scope>
    <source>
        <strain evidence="4 5">ATCC 33150</strain>
    </source>
</reference>
<dbReference type="InterPro" id="IPR006016">
    <property type="entry name" value="UspA"/>
</dbReference>
<dbReference type="PANTHER" id="PTHR46268:SF6">
    <property type="entry name" value="UNIVERSAL STRESS PROTEIN UP12"/>
    <property type="match status" value="1"/>
</dbReference>
<evidence type="ECO:0000259" key="3">
    <source>
        <dbReference type="Pfam" id="PF00582"/>
    </source>
</evidence>
<comment type="caution">
    <text evidence="4">The sequence shown here is derived from an EMBL/GenBank/DDBJ whole genome shotgun (WGS) entry which is preliminary data.</text>
</comment>
<dbReference type="PANTHER" id="PTHR46268">
    <property type="entry name" value="STRESS RESPONSE PROTEIN NHAX"/>
    <property type="match status" value="1"/>
</dbReference>
<comment type="similarity">
    <text evidence="1 2">Belongs to the universal stress protein A family.</text>
</comment>
<evidence type="ECO:0000256" key="1">
    <source>
        <dbReference type="ARBA" id="ARBA00008791"/>
    </source>
</evidence>
<dbReference type="SUPFAM" id="SSF52402">
    <property type="entry name" value="Adenine nucleotide alpha hydrolases-like"/>
    <property type="match status" value="1"/>
</dbReference>
<evidence type="ECO:0000313" key="4">
    <source>
        <dbReference type="EMBL" id="MEX5285469.1"/>
    </source>
</evidence>
<dbReference type="Proteomes" id="UP001559623">
    <property type="component" value="Unassembled WGS sequence"/>
</dbReference>
<keyword evidence="5" id="KW-1185">Reference proteome</keyword>
<keyword evidence="2" id="KW-0963">Cytoplasm</keyword>
<feature type="domain" description="UspA" evidence="3">
    <location>
        <begin position="10"/>
        <end position="148"/>
    </location>
</feature>
<accession>A0ABV3X602</accession>
<protein>
    <recommendedName>
        <fullName evidence="2">Universal stress protein</fullName>
    </recommendedName>
</protein>
<evidence type="ECO:0000313" key="5">
    <source>
        <dbReference type="Proteomes" id="UP001559623"/>
    </source>
</evidence>
<dbReference type="EMBL" id="JARVLH010000004">
    <property type="protein sequence ID" value="MEX5285469.1"/>
    <property type="molecule type" value="Genomic_DNA"/>
</dbReference>
<sequence length="148" mass="16296">MMDFKDSAVKKILVPYDGSEQAQQAVKRAAHIARLQGATLMLLMVVDLNAEVAAFERVSMDGYVPAELKEGAYKEIAKIQREMPEDIHVNSTVELGSPAETIVETAEDEGYDLIVMGSRGLGRFEGFLMGSVSQYVLQHVHCPVLVVR</sequence>
<dbReference type="Gene3D" id="3.40.50.620">
    <property type="entry name" value="HUPs"/>
    <property type="match status" value="1"/>
</dbReference>
<dbReference type="PRINTS" id="PR01438">
    <property type="entry name" value="UNVRSLSTRESS"/>
</dbReference>
<dbReference type="PIRSF" id="PIRSF006276">
    <property type="entry name" value="UspA"/>
    <property type="match status" value="1"/>
</dbReference>
<evidence type="ECO:0000256" key="2">
    <source>
        <dbReference type="PIRNR" id="PIRNR006276"/>
    </source>
</evidence>
<dbReference type="RefSeq" id="WP_368847200.1">
    <property type="nucleotide sequence ID" value="NZ_CP194411.1"/>
</dbReference>
<gene>
    <name evidence="4" type="ORF">QCO44_07445</name>
</gene>
<organism evidence="4 5">
    <name type="scientific">Selenomonas sputigena</name>
    <dbReference type="NCBI Taxonomy" id="69823"/>
    <lineage>
        <taxon>Bacteria</taxon>
        <taxon>Bacillati</taxon>
        <taxon>Bacillota</taxon>
        <taxon>Negativicutes</taxon>
        <taxon>Selenomonadales</taxon>
        <taxon>Selenomonadaceae</taxon>
        <taxon>Selenomonas</taxon>
    </lineage>
</organism>
<dbReference type="CDD" id="cd00293">
    <property type="entry name" value="USP-like"/>
    <property type="match status" value="1"/>
</dbReference>
<comment type="subcellular location">
    <subcellularLocation>
        <location evidence="2">Cytoplasm</location>
    </subcellularLocation>
</comment>